<dbReference type="InterPro" id="IPR001763">
    <property type="entry name" value="Rhodanese-like_dom"/>
</dbReference>
<dbReference type="InterPro" id="IPR045078">
    <property type="entry name" value="TST/MPST-like"/>
</dbReference>
<protein>
    <submittedName>
        <fullName evidence="4">Sulfurtransferase</fullName>
    </submittedName>
</protein>
<keyword evidence="5" id="KW-1185">Reference proteome</keyword>
<dbReference type="RefSeq" id="WP_188617095.1">
    <property type="nucleotide sequence ID" value="NZ_BMLV01000002.1"/>
</dbReference>
<keyword evidence="2" id="KW-0677">Repeat</keyword>
<name>A0ABQ2NIU4_9FLAO</name>
<dbReference type="PROSITE" id="PS50206">
    <property type="entry name" value="RHODANESE_3"/>
    <property type="match status" value="2"/>
</dbReference>
<reference evidence="5" key="1">
    <citation type="journal article" date="2019" name="Int. J. Syst. Evol. Microbiol.">
        <title>The Global Catalogue of Microorganisms (GCM) 10K type strain sequencing project: providing services to taxonomists for standard genome sequencing and annotation.</title>
        <authorList>
            <consortium name="The Broad Institute Genomics Platform"/>
            <consortium name="The Broad Institute Genome Sequencing Center for Infectious Disease"/>
            <person name="Wu L."/>
            <person name="Ma J."/>
        </authorList>
    </citation>
    <scope>NUCLEOTIDE SEQUENCE [LARGE SCALE GENOMIC DNA]</scope>
    <source>
        <strain evidence="5">CGMCC 1.7656</strain>
    </source>
</reference>
<evidence type="ECO:0000256" key="2">
    <source>
        <dbReference type="ARBA" id="ARBA00022737"/>
    </source>
</evidence>
<dbReference type="CDD" id="cd01448">
    <property type="entry name" value="TST_Repeat_1"/>
    <property type="match status" value="1"/>
</dbReference>
<organism evidence="4 5">
    <name type="scientific">Cloacibacterium rupense</name>
    <dbReference type="NCBI Taxonomy" id="517423"/>
    <lineage>
        <taxon>Bacteria</taxon>
        <taxon>Pseudomonadati</taxon>
        <taxon>Bacteroidota</taxon>
        <taxon>Flavobacteriia</taxon>
        <taxon>Flavobacteriales</taxon>
        <taxon>Weeksellaceae</taxon>
    </lineage>
</organism>
<dbReference type="Proteomes" id="UP000620064">
    <property type="component" value="Unassembled WGS sequence"/>
</dbReference>
<dbReference type="EMBL" id="BMLV01000002">
    <property type="protein sequence ID" value="GGP03306.1"/>
    <property type="molecule type" value="Genomic_DNA"/>
</dbReference>
<dbReference type="CDD" id="cd01449">
    <property type="entry name" value="TST_Repeat_2"/>
    <property type="match status" value="1"/>
</dbReference>
<dbReference type="SMART" id="SM00450">
    <property type="entry name" value="RHOD"/>
    <property type="match status" value="2"/>
</dbReference>
<dbReference type="PANTHER" id="PTHR11364:SF27">
    <property type="entry name" value="SULFURTRANSFERASE"/>
    <property type="match status" value="1"/>
</dbReference>
<comment type="caution">
    <text evidence="4">The sequence shown here is derived from an EMBL/GenBank/DDBJ whole genome shotgun (WGS) entry which is preliminary data.</text>
</comment>
<sequence>MKPIITSTELLEIFNQENLVILDSRTGNKAKENYLDNHLKGARFIDLDKDLAEIGENAAFGGRHPLPKISNFAETLQNLGISEDSHIVVYDLANGGNAAARCWWMLRAFGIEKVQVLSGGFQAAEKAGIPTNSREEIFEKASFVLRENWSLPTSTLENVEKEIAKNSATVIDVRDAYRYRGESEPIDLVAGHIPGAINIPFSENLDENGEFLSPKILKEKYQNLLSDASTSLSMTKKLIIHCGSGVTACHTILALDYAGFPIPNLYVGSWSEWSRREGKEIAREV</sequence>
<accession>A0ABQ2NIU4</accession>
<dbReference type="InterPro" id="IPR036873">
    <property type="entry name" value="Rhodanese-like_dom_sf"/>
</dbReference>
<evidence type="ECO:0000313" key="5">
    <source>
        <dbReference type="Proteomes" id="UP000620064"/>
    </source>
</evidence>
<dbReference type="SUPFAM" id="SSF52821">
    <property type="entry name" value="Rhodanese/Cell cycle control phosphatase"/>
    <property type="match status" value="2"/>
</dbReference>
<keyword evidence="1" id="KW-0808">Transferase</keyword>
<feature type="domain" description="Rhodanese" evidence="3">
    <location>
        <begin position="15"/>
        <end position="133"/>
    </location>
</feature>
<evidence type="ECO:0000259" key="3">
    <source>
        <dbReference type="PROSITE" id="PS50206"/>
    </source>
</evidence>
<gene>
    <name evidence="4" type="ORF">GCM10010992_11180</name>
</gene>
<evidence type="ECO:0000313" key="4">
    <source>
        <dbReference type="EMBL" id="GGP03306.1"/>
    </source>
</evidence>
<dbReference type="Pfam" id="PF00581">
    <property type="entry name" value="Rhodanese"/>
    <property type="match status" value="2"/>
</dbReference>
<feature type="domain" description="Rhodanese" evidence="3">
    <location>
        <begin position="164"/>
        <end position="282"/>
    </location>
</feature>
<proteinExistence type="predicted"/>
<dbReference type="Gene3D" id="3.40.250.10">
    <property type="entry name" value="Rhodanese-like domain"/>
    <property type="match status" value="2"/>
</dbReference>
<dbReference type="PANTHER" id="PTHR11364">
    <property type="entry name" value="THIOSULFATE SULFERTANSFERASE"/>
    <property type="match status" value="1"/>
</dbReference>
<evidence type="ECO:0000256" key="1">
    <source>
        <dbReference type="ARBA" id="ARBA00022679"/>
    </source>
</evidence>